<proteinExistence type="predicted"/>
<reference evidence="6" key="2">
    <citation type="submission" date="2025-05" db="UniProtKB">
        <authorList>
            <consortium name="EnsemblMetazoa"/>
        </authorList>
    </citation>
    <scope>IDENTIFICATION</scope>
    <source>
        <strain evidence="6">Foshan</strain>
    </source>
</reference>
<reference evidence="7" key="1">
    <citation type="journal article" date="2015" name="Proc. Natl. Acad. Sci. U.S.A.">
        <title>Genome sequence of the Asian Tiger mosquito, Aedes albopictus, reveals insights into its biology, genetics, and evolution.</title>
        <authorList>
            <person name="Chen X.G."/>
            <person name="Jiang X."/>
            <person name="Gu J."/>
            <person name="Xu M."/>
            <person name="Wu Y."/>
            <person name="Deng Y."/>
            <person name="Zhang C."/>
            <person name="Bonizzoni M."/>
            <person name="Dermauw W."/>
            <person name="Vontas J."/>
            <person name="Armbruster P."/>
            <person name="Huang X."/>
            <person name="Yang Y."/>
            <person name="Zhang H."/>
            <person name="He W."/>
            <person name="Peng H."/>
            <person name="Liu Y."/>
            <person name="Wu K."/>
            <person name="Chen J."/>
            <person name="Lirakis M."/>
            <person name="Topalis P."/>
            <person name="Van Leeuwen T."/>
            <person name="Hall A.B."/>
            <person name="Jiang X."/>
            <person name="Thorpe C."/>
            <person name="Mueller R.L."/>
            <person name="Sun C."/>
            <person name="Waterhouse R.M."/>
            <person name="Yan G."/>
            <person name="Tu Z.J."/>
            <person name="Fang X."/>
            <person name="James A.A."/>
        </authorList>
    </citation>
    <scope>NUCLEOTIDE SEQUENCE [LARGE SCALE GENOMIC DNA]</scope>
    <source>
        <strain evidence="7">Foshan</strain>
    </source>
</reference>
<dbReference type="PANTHER" id="PTHR24373">
    <property type="entry name" value="SLIT RELATED LEUCINE-RICH REPEAT NEURONAL PROTEIN"/>
    <property type="match status" value="1"/>
</dbReference>
<name>A0ABM1ZV30_AEDAL</name>
<dbReference type="Pfam" id="PF00560">
    <property type="entry name" value="LRR_1"/>
    <property type="match status" value="1"/>
</dbReference>
<evidence type="ECO:0008006" key="8">
    <source>
        <dbReference type="Google" id="ProtNLM"/>
    </source>
</evidence>
<feature type="chain" id="PRO_5047001497" description="Leucine-rich repeat protein" evidence="5">
    <location>
        <begin position="21"/>
        <end position="337"/>
    </location>
</feature>
<evidence type="ECO:0000256" key="1">
    <source>
        <dbReference type="ARBA" id="ARBA00022614"/>
    </source>
</evidence>
<dbReference type="PRINTS" id="PR00019">
    <property type="entry name" value="LEURICHRPT"/>
</dbReference>
<organism evidence="6 7">
    <name type="scientific">Aedes albopictus</name>
    <name type="common">Asian tiger mosquito</name>
    <name type="synonym">Stegomyia albopicta</name>
    <dbReference type="NCBI Taxonomy" id="7160"/>
    <lineage>
        <taxon>Eukaryota</taxon>
        <taxon>Metazoa</taxon>
        <taxon>Ecdysozoa</taxon>
        <taxon>Arthropoda</taxon>
        <taxon>Hexapoda</taxon>
        <taxon>Insecta</taxon>
        <taxon>Pterygota</taxon>
        <taxon>Neoptera</taxon>
        <taxon>Endopterygota</taxon>
        <taxon>Diptera</taxon>
        <taxon>Nematocera</taxon>
        <taxon>Culicoidea</taxon>
        <taxon>Culicidae</taxon>
        <taxon>Culicinae</taxon>
        <taxon>Aedini</taxon>
        <taxon>Aedes</taxon>
        <taxon>Stegomyia</taxon>
    </lineage>
</organism>
<keyword evidence="4" id="KW-1133">Transmembrane helix</keyword>
<dbReference type="EnsemblMetazoa" id="AALFPA23_021937.R32476">
    <property type="protein sequence ID" value="AALFPA23_021937.P32476"/>
    <property type="gene ID" value="AALFPA23_021937"/>
</dbReference>
<dbReference type="InterPro" id="IPR032675">
    <property type="entry name" value="LRR_dom_sf"/>
</dbReference>
<dbReference type="PANTHER" id="PTHR24373:SF275">
    <property type="entry name" value="TIR DOMAIN-CONTAINING PROTEIN"/>
    <property type="match status" value="1"/>
</dbReference>
<protein>
    <recommendedName>
        <fullName evidence="8">Leucine-rich repeat protein</fullName>
    </recommendedName>
</protein>
<dbReference type="SMART" id="SM00369">
    <property type="entry name" value="LRR_TYP"/>
    <property type="match status" value="4"/>
</dbReference>
<dbReference type="RefSeq" id="XP_029712529.2">
    <property type="nucleotide sequence ID" value="XM_029856669.2"/>
</dbReference>
<sequence length="337" mass="38236">MNFNLGGLLFVFMIYQPSTAVEKIHSCLPGSVKNICILDHVFYNRSLNIKHIFPQNYSIVHIGNDGWKKGINSVIQAFDGQLYAELGHPPVLESLTAEVEMLEIPRALSYANFAGNRIEAFWIEEGDAEPQLSYLDLGQNGLSRLTNITAFVNLETIYLQANQLEVLELYVFKNFTKLKVLNLNYNLFTVLSGDLFPPSLIYLGLEYNDMTTLDYGTLQLPSLKVLNIGQNSLRTIDVAQLLLGLPKLEVLRLSHNKLSHESLRSALEVLRQRNISYRDESSKVSCYYDSEQIEGVCMERQPTVGGRVKIVLLSILSVLIAILFVLLMYWVYVFMNK</sequence>
<feature type="transmembrane region" description="Helical" evidence="4">
    <location>
        <begin position="310"/>
        <end position="332"/>
    </location>
</feature>
<dbReference type="GeneID" id="109622640"/>
<dbReference type="Gene3D" id="3.80.10.10">
    <property type="entry name" value="Ribonuclease Inhibitor"/>
    <property type="match status" value="1"/>
</dbReference>
<evidence type="ECO:0000256" key="2">
    <source>
        <dbReference type="ARBA" id="ARBA00022729"/>
    </source>
</evidence>
<evidence type="ECO:0000256" key="3">
    <source>
        <dbReference type="ARBA" id="ARBA00022737"/>
    </source>
</evidence>
<evidence type="ECO:0000256" key="4">
    <source>
        <dbReference type="SAM" id="Phobius"/>
    </source>
</evidence>
<evidence type="ECO:0000313" key="6">
    <source>
        <dbReference type="EnsemblMetazoa" id="AALFPA23_021937.P32476"/>
    </source>
</evidence>
<dbReference type="Pfam" id="PF13855">
    <property type="entry name" value="LRR_8"/>
    <property type="match status" value="1"/>
</dbReference>
<keyword evidence="1" id="KW-0433">Leucine-rich repeat</keyword>
<dbReference type="Proteomes" id="UP000069940">
    <property type="component" value="Unassembled WGS sequence"/>
</dbReference>
<dbReference type="InterPro" id="IPR001611">
    <property type="entry name" value="Leu-rich_rpt"/>
</dbReference>
<dbReference type="SMART" id="SM00368">
    <property type="entry name" value="LRR_RI"/>
    <property type="match status" value="3"/>
</dbReference>
<evidence type="ECO:0000256" key="5">
    <source>
        <dbReference type="SAM" id="SignalP"/>
    </source>
</evidence>
<evidence type="ECO:0000313" key="7">
    <source>
        <dbReference type="Proteomes" id="UP000069940"/>
    </source>
</evidence>
<keyword evidence="7" id="KW-1185">Reference proteome</keyword>
<keyword evidence="4" id="KW-0472">Membrane</keyword>
<keyword evidence="4" id="KW-0812">Transmembrane</keyword>
<keyword evidence="3" id="KW-0677">Repeat</keyword>
<dbReference type="InterPro" id="IPR050328">
    <property type="entry name" value="Dev_Immune_Receptor"/>
</dbReference>
<keyword evidence="2 5" id="KW-0732">Signal</keyword>
<feature type="signal peptide" evidence="5">
    <location>
        <begin position="1"/>
        <end position="20"/>
    </location>
</feature>
<accession>A0ABM1ZV30</accession>
<dbReference type="InterPro" id="IPR003591">
    <property type="entry name" value="Leu-rich_rpt_typical-subtyp"/>
</dbReference>
<dbReference type="SUPFAM" id="SSF52058">
    <property type="entry name" value="L domain-like"/>
    <property type="match status" value="1"/>
</dbReference>